<feature type="transmembrane region" description="Helical" evidence="1">
    <location>
        <begin position="196"/>
        <end position="223"/>
    </location>
</feature>
<dbReference type="EMBL" id="CP025198">
    <property type="protein sequence ID" value="AXE39673.1"/>
    <property type="molecule type" value="Genomic_DNA"/>
</dbReference>
<dbReference type="Pfam" id="PF13231">
    <property type="entry name" value="PMT_2"/>
    <property type="match status" value="1"/>
</dbReference>
<keyword evidence="1" id="KW-0472">Membrane</keyword>
<keyword evidence="4" id="KW-1185">Reference proteome</keyword>
<feature type="transmembrane region" description="Helical" evidence="1">
    <location>
        <begin position="304"/>
        <end position="321"/>
    </location>
</feature>
<protein>
    <recommendedName>
        <fullName evidence="2">Glycosyltransferase RgtA/B/C/D-like domain-containing protein</fullName>
    </recommendedName>
</protein>
<dbReference type="KEGG" id="acij:JS278_02535"/>
<evidence type="ECO:0000313" key="4">
    <source>
        <dbReference type="Proteomes" id="UP000251995"/>
    </source>
</evidence>
<organism evidence="3 4">
    <name type="scientific">Acidipropionibacterium virtanenii</name>
    <dbReference type="NCBI Taxonomy" id="2057246"/>
    <lineage>
        <taxon>Bacteria</taxon>
        <taxon>Bacillati</taxon>
        <taxon>Actinomycetota</taxon>
        <taxon>Actinomycetes</taxon>
        <taxon>Propionibacteriales</taxon>
        <taxon>Propionibacteriaceae</taxon>
        <taxon>Acidipropionibacterium</taxon>
    </lineage>
</organism>
<feature type="transmembrane region" description="Helical" evidence="1">
    <location>
        <begin position="382"/>
        <end position="405"/>
    </location>
</feature>
<evidence type="ECO:0000256" key="1">
    <source>
        <dbReference type="SAM" id="Phobius"/>
    </source>
</evidence>
<evidence type="ECO:0000259" key="2">
    <source>
        <dbReference type="Pfam" id="PF13231"/>
    </source>
</evidence>
<dbReference type="InterPro" id="IPR038731">
    <property type="entry name" value="RgtA/B/C-like"/>
</dbReference>
<proteinExistence type="predicted"/>
<feature type="transmembrane region" description="Helical" evidence="1">
    <location>
        <begin position="146"/>
        <end position="169"/>
    </location>
</feature>
<feature type="transmembrane region" description="Helical" evidence="1">
    <location>
        <begin position="235"/>
        <end position="252"/>
    </location>
</feature>
<feature type="transmembrane region" description="Helical" evidence="1">
    <location>
        <begin position="272"/>
        <end position="292"/>
    </location>
</feature>
<dbReference type="OrthoDB" id="4775433at2"/>
<dbReference type="Proteomes" id="UP000251995">
    <property type="component" value="Chromosome"/>
</dbReference>
<name>A0A344UWM5_9ACTN</name>
<reference evidence="3 4" key="1">
    <citation type="submission" date="2017-12" db="EMBL/GenBank/DDBJ databases">
        <title>The whole genome sequence of the Acidipropionibacterium virtanenii sp. nov. type strain JS278.</title>
        <authorList>
            <person name="Laine P."/>
            <person name="Deptula P."/>
            <person name="Varmanen P."/>
            <person name="Auvinen P."/>
        </authorList>
    </citation>
    <scope>NUCLEOTIDE SEQUENCE [LARGE SCALE GENOMIC DNA]</scope>
    <source>
        <strain evidence="3 4">JS278</strain>
    </source>
</reference>
<keyword evidence="1" id="KW-0812">Transmembrane</keyword>
<feature type="transmembrane region" description="Helical" evidence="1">
    <location>
        <begin position="45"/>
        <end position="71"/>
    </location>
</feature>
<feature type="transmembrane region" description="Helical" evidence="1">
    <location>
        <begin position="121"/>
        <end position="139"/>
    </location>
</feature>
<sequence>MQVIERYAPTVSGSDGRDTMTRFRQADSAGPAAEVVTPMGRKAHIWALAFLVGGFVGMPVVIGLAAGSLGLPRNDAWSYSWIAQHFGRTAQITMLGWNRSALVGQVVVLGPLATSITAQHVFVALCGAVCLVAAYHLVLPRAGGRAALLAAAALGAVPEFGLLTTSYMADIPALAGVLTCLWAGDRAVRRTSSLSLWLGLIAGIWAVTVREQAILAPVAVLIAGWWARRPSRRQVVAGGMIVLAGVVAFEVWRRTLSGDDPLGSTGISVEETASVVVKMFFTSGLYLLPVLCAVVRPLRWRKRTWWLTSGLVLLGLVWVFQSRRSMLLGNYLGDTVAYPVASVGAPAILPTALWGLFPVLAVVGAGLLAGQLIEGAFVRDPLLIVAGALLVLGTLAQGAVGQVIFSRYLLLLVPVVAGVVLPARKGTAGAPSGMTGPGFRFAIVGACLLGLLGLVLTAATDSYDAARWRAAEGLVAAGEAPRDVDAGLEWVGTHSDRKFLPRATGRPSGGGWYVDHFRTSRACVVVSGSPQHRRGAGETHPYPRFVARALGTAQLHIYRDRC</sequence>
<feature type="transmembrane region" description="Helical" evidence="1">
    <location>
        <begin position="347"/>
        <end position="370"/>
    </location>
</feature>
<accession>A0A344UWM5</accession>
<feature type="domain" description="Glycosyltransferase RgtA/B/C/D-like" evidence="2">
    <location>
        <begin position="117"/>
        <end position="249"/>
    </location>
</feature>
<feature type="transmembrane region" description="Helical" evidence="1">
    <location>
        <begin position="439"/>
        <end position="459"/>
    </location>
</feature>
<dbReference type="AlphaFoldDB" id="A0A344UWM5"/>
<evidence type="ECO:0000313" key="3">
    <source>
        <dbReference type="EMBL" id="AXE39673.1"/>
    </source>
</evidence>
<gene>
    <name evidence="3" type="ORF">JS278_02535</name>
</gene>
<keyword evidence="1" id="KW-1133">Transmembrane helix</keyword>